<organism evidence="1">
    <name type="scientific">marine sediment metagenome</name>
    <dbReference type="NCBI Taxonomy" id="412755"/>
    <lineage>
        <taxon>unclassified sequences</taxon>
        <taxon>metagenomes</taxon>
        <taxon>ecological metagenomes</taxon>
    </lineage>
</organism>
<name>X1JGG4_9ZZZZ</name>
<sequence>DQNPQSAEALGQHSSVLSTRTHFVKPWLT</sequence>
<dbReference type="EMBL" id="BARU01034893">
    <property type="protein sequence ID" value="GAH68848.1"/>
    <property type="molecule type" value="Genomic_DNA"/>
</dbReference>
<reference evidence="1" key="1">
    <citation type="journal article" date="2014" name="Front. Microbiol.">
        <title>High frequency of phylogenetically diverse reductive dehalogenase-homologous genes in deep subseafloor sedimentary metagenomes.</title>
        <authorList>
            <person name="Kawai M."/>
            <person name="Futagami T."/>
            <person name="Toyoda A."/>
            <person name="Takaki Y."/>
            <person name="Nishi S."/>
            <person name="Hori S."/>
            <person name="Arai W."/>
            <person name="Tsubouchi T."/>
            <person name="Morono Y."/>
            <person name="Uchiyama I."/>
            <person name="Ito T."/>
            <person name="Fujiyama A."/>
            <person name="Inagaki F."/>
            <person name="Takami H."/>
        </authorList>
    </citation>
    <scope>NUCLEOTIDE SEQUENCE</scope>
    <source>
        <strain evidence="1">Expedition CK06-06</strain>
    </source>
</reference>
<protein>
    <submittedName>
        <fullName evidence="1">Uncharacterized protein</fullName>
    </submittedName>
</protein>
<proteinExistence type="predicted"/>
<dbReference type="AlphaFoldDB" id="X1JGG4"/>
<evidence type="ECO:0000313" key="1">
    <source>
        <dbReference type="EMBL" id="GAH68848.1"/>
    </source>
</evidence>
<accession>X1JGG4</accession>
<feature type="non-terminal residue" evidence="1">
    <location>
        <position position="1"/>
    </location>
</feature>
<comment type="caution">
    <text evidence="1">The sequence shown here is derived from an EMBL/GenBank/DDBJ whole genome shotgun (WGS) entry which is preliminary data.</text>
</comment>
<gene>
    <name evidence="1" type="ORF">S03H2_54709</name>
</gene>